<keyword evidence="1" id="KW-0812">Transmembrane</keyword>
<keyword evidence="1" id="KW-0472">Membrane</keyword>
<keyword evidence="1" id="KW-1133">Transmembrane helix</keyword>
<sequence>MRAHSSCRVISVTPPQRIAVASHHVKAGVEQAGRPWTAVPNALDRRSAVDNVLNLLQIKILPCPSPLSSIMIDILSTLSKTNHSFAVAEGKPQLVSLAQAGNEISHEKLHLKSEEVTTAMDNNGGDSASRSLKRSGPTFIHPDIAIVITRLRYFSLLILRTPPLGPFADITNVIDAMLTNKRAAVNQNEINVPKDHDNCEQINKDSTDKIQTASTIGFGSLLIIAFATVIYKWLSKGGLAAHEAVRC</sequence>
<proteinExistence type="predicted"/>
<evidence type="ECO:0000313" key="2">
    <source>
        <dbReference type="EnsemblPlants" id="OMERI02G15120.4"/>
    </source>
</evidence>
<dbReference type="Proteomes" id="UP000008021">
    <property type="component" value="Chromosome 2"/>
</dbReference>
<organism evidence="2">
    <name type="scientific">Oryza meridionalis</name>
    <dbReference type="NCBI Taxonomy" id="40149"/>
    <lineage>
        <taxon>Eukaryota</taxon>
        <taxon>Viridiplantae</taxon>
        <taxon>Streptophyta</taxon>
        <taxon>Embryophyta</taxon>
        <taxon>Tracheophyta</taxon>
        <taxon>Spermatophyta</taxon>
        <taxon>Magnoliopsida</taxon>
        <taxon>Liliopsida</taxon>
        <taxon>Poales</taxon>
        <taxon>Poaceae</taxon>
        <taxon>BOP clade</taxon>
        <taxon>Oryzoideae</taxon>
        <taxon>Oryzeae</taxon>
        <taxon>Oryzinae</taxon>
        <taxon>Oryza</taxon>
    </lineage>
</organism>
<reference evidence="2" key="1">
    <citation type="submission" date="2015-04" db="UniProtKB">
        <authorList>
            <consortium name="EnsemblPlants"/>
        </authorList>
    </citation>
    <scope>IDENTIFICATION</scope>
</reference>
<reference evidence="2" key="2">
    <citation type="submission" date="2018-05" db="EMBL/GenBank/DDBJ databases">
        <title>OmerRS3 (Oryza meridionalis Reference Sequence Version 3).</title>
        <authorList>
            <person name="Zhang J."/>
            <person name="Kudrna D."/>
            <person name="Lee S."/>
            <person name="Talag J."/>
            <person name="Welchert J."/>
            <person name="Wing R.A."/>
        </authorList>
    </citation>
    <scope>NUCLEOTIDE SEQUENCE [LARGE SCALE GENOMIC DNA]</scope>
    <source>
        <strain evidence="2">cv. OR44</strain>
    </source>
</reference>
<protein>
    <submittedName>
        <fullName evidence="2">Uncharacterized protein</fullName>
    </submittedName>
</protein>
<evidence type="ECO:0000313" key="3">
    <source>
        <dbReference type="Proteomes" id="UP000008021"/>
    </source>
</evidence>
<dbReference type="EnsemblPlants" id="OMERI02G15120.4">
    <property type="protein sequence ID" value="OMERI02G15120.4"/>
    <property type="gene ID" value="OMERI02G15120"/>
</dbReference>
<feature type="transmembrane region" description="Helical" evidence="1">
    <location>
        <begin position="216"/>
        <end position="234"/>
    </location>
</feature>
<name>A0A0E0CJZ5_9ORYZ</name>
<dbReference type="Gramene" id="OMERI02G15120.4">
    <property type="protein sequence ID" value="OMERI02G15120.4"/>
    <property type="gene ID" value="OMERI02G15120"/>
</dbReference>
<accession>A0A0E0CJZ5</accession>
<keyword evidence="3" id="KW-1185">Reference proteome</keyword>
<dbReference type="AlphaFoldDB" id="A0A0E0CJZ5"/>
<evidence type="ECO:0000256" key="1">
    <source>
        <dbReference type="SAM" id="Phobius"/>
    </source>
</evidence>